<sequence>EIRARLQSASPSTRWTELDDVKKLLKGSRSSSSSPPRSPTNTLPIPKKASVDTHLESHSGDTYIHPSNARSSTPKRSKKQWTIHFTSKVLLFCGLAILVYGMQNNLATSGGAALIAHGLSAGTGERESQQSLHSEVMGQGASVPSSPGPADDVFAKDYKFMLLEKENTPAKKESERLVMSKNSGKQFTSTTSANGLSSFSEDSLKREKKMISRTRETTTASAGQLRDLVTFIP</sequence>
<feature type="region of interest" description="Disordered" evidence="1">
    <location>
        <begin position="25"/>
        <end position="78"/>
    </location>
</feature>
<reference evidence="3" key="1">
    <citation type="journal article" date="2014" name="Science">
        <title>Nonhuman genetics. Genomic basis for the convergent evolution of electric organs.</title>
        <authorList>
            <person name="Gallant J.R."/>
            <person name="Traeger L.L."/>
            <person name="Volkening J.D."/>
            <person name="Moffett H."/>
            <person name="Chen P.H."/>
            <person name="Novina C.D."/>
            <person name="Phillips G.N.Jr."/>
            <person name="Anand R."/>
            <person name="Wells G.B."/>
            <person name="Pinch M."/>
            <person name="Guth R."/>
            <person name="Unguez G.A."/>
            <person name="Albert J.S."/>
            <person name="Zakon H.H."/>
            <person name="Samanta M.P."/>
            <person name="Sussman M.R."/>
        </authorList>
    </citation>
    <scope>NUCLEOTIDE SEQUENCE [LARGE SCALE GENOMIC DNA]</scope>
</reference>
<reference evidence="2" key="3">
    <citation type="submission" date="2020-05" db="EMBL/GenBank/DDBJ databases">
        <title>Electrophorus electricus (electric eel) genome, fEleEle1, primary haplotype.</title>
        <authorList>
            <person name="Myers G."/>
            <person name="Meyer A."/>
            <person name="Fedrigo O."/>
            <person name="Formenti G."/>
            <person name="Rhie A."/>
            <person name="Tracey A."/>
            <person name="Sims Y."/>
            <person name="Jarvis E.D."/>
        </authorList>
    </citation>
    <scope>NUCLEOTIDE SEQUENCE [LARGE SCALE GENOMIC DNA]</scope>
</reference>
<dbReference type="Ensembl" id="ENSEEET00000043869.2">
    <property type="protein sequence ID" value="ENSEEEP00000043371.2"/>
    <property type="gene ID" value="ENSEEEG00000020491.2"/>
</dbReference>
<dbReference type="GeneTree" id="ENSGT01140000282595"/>
<reference evidence="2" key="5">
    <citation type="submission" date="2025-09" db="UniProtKB">
        <authorList>
            <consortium name="Ensembl"/>
        </authorList>
    </citation>
    <scope>IDENTIFICATION</scope>
</reference>
<organism evidence="2 3">
    <name type="scientific">Electrophorus electricus</name>
    <name type="common">Electric eel</name>
    <name type="synonym">Gymnotus electricus</name>
    <dbReference type="NCBI Taxonomy" id="8005"/>
    <lineage>
        <taxon>Eukaryota</taxon>
        <taxon>Metazoa</taxon>
        <taxon>Chordata</taxon>
        <taxon>Craniata</taxon>
        <taxon>Vertebrata</taxon>
        <taxon>Euteleostomi</taxon>
        <taxon>Actinopterygii</taxon>
        <taxon>Neopterygii</taxon>
        <taxon>Teleostei</taxon>
        <taxon>Ostariophysi</taxon>
        <taxon>Gymnotiformes</taxon>
        <taxon>Gymnotoidei</taxon>
        <taxon>Gymnotidae</taxon>
        <taxon>Electrophorus</taxon>
    </lineage>
</organism>
<feature type="compositionally biased region" description="Basic and acidic residues" evidence="1">
    <location>
        <begin position="202"/>
        <end position="216"/>
    </location>
</feature>
<feature type="region of interest" description="Disordered" evidence="1">
    <location>
        <begin position="125"/>
        <end position="148"/>
    </location>
</feature>
<reference evidence="3" key="2">
    <citation type="journal article" date="2017" name="Sci. Adv.">
        <title>A tail of two voltages: Proteomic comparison of the three electric organs of the electric eel.</title>
        <authorList>
            <person name="Traeger L.L."/>
            <person name="Sabat G."/>
            <person name="Barrett-Wilt G.A."/>
            <person name="Wells G.B."/>
            <person name="Sussman M.R."/>
        </authorList>
    </citation>
    <scope>NUCLEOTIDE SEQUENCE [LARGE SCALE GENOMIC DNA]</scope>
</reference>
<protein>
    <submittedName>
        <fullName evidence="2">Uncharacterized protein</fullName>
    </submittedName>
</protein>
<reference evidence="2" key="4">
    <citation type="submission" date="2025-08" db="UniProtKB">
        <authorList>
            <consortium name="Ensembl"/>
        </authorList>
    </citation>
    <scope>IDENTIFICATION</scope>
</reference>
<proteinExistence type="predicted"/>
<evidence type="ECO:0000256" key="1">
    <source>
        <dbReference type="SAM" id="MobiDB-lite"/>
    </source>
</evidence>
<accession>A0A4W4H057</accession>
<dbReference type="Proteomes" id="UP000314983">
    <property type="component" value="Chromosome 16"/>
</dbReference>
<evidence type="ECO:0000313" key="2">
    <source>
        <dbReference type="Ensembl" id="ENSEEEP00000043371.2"/>
    </source>
</evidence>
<feature type="compositionally biased region" description="Polar residues" evidence="1">
    <location>
        <begin position="180"/>
        <end position="201"/>
    </location>
</feature>
<dbReference type="STRING" id="8005.ENSEEEP00000043371"/>
<name>A0A4W4H057_ELEEL</name>
<dbReference type="AlphaFoldDB" id="A0A4W4H057"/>
<feature type="compositionally biased region" description="Basic and acidic residues" evidence="1">
    <location>
        <begin position="49"/>
        <end position="59"/>
    </location>
</feature>
<feature type="region of interest" description="Disordered" evidence="1">
    <location>
        <begin position="171"/>
        <end position="220"/>
    </location>
</feature>
<dbReference type="OMA" id="QIRWTEL"/>
<evidence type="ECO:0000313" key="3">
    <source>
        <dbReference type="Proteomes" id="UP000314983"/>
    </source>
</evidence>
<keyword evidence="3" id="KW-1185">Reference proteome</keyword>